<feature type="domain" description="PPIase FKBP-type" evidence="8">
    <location>
        <begin position="233"/>
        <end position="318"/>
    </location>
</feature>
<keyword evidence="7" id="KW-0732">Signal</keyword>
<dbReference type="InterPro" id="IPR001179">
    <property type="entry name" value="PPIase_FKBP_dom"/>
</dbReference>
<keyword evidence="3 5" id="KW-0697">Rotamase</keyword>
<dbReference type="Gene3D" id="1.10.287.460">
    <property type="entry name" value="Peptidyl-prolyl cis-trans isomerase, FKBP-type, N-terminal domain"/>
    <property type="match status" value="2"/>
</dbReference>
<evidence type="ECO:0000256" key="2">
    <source>
        <dbReference type="ARBA" id="ARBA00006577"/>
    </source>
</evidence>
<dbReference type="EC" id="5.2.1.8" evidence="6"/>
<gene>
    <name evidence="9" type="primary">fkpA</name>
    <name evidence="9" type="ORF">NCTC10296_01981</name>
</gene>
<dbReference type="PROSITE" id="PS50059">
    <property type="entry name" value="FKBP_PPIASE"/>
    <property type="match status" value="1"/>
</dbReference>
<name>A0A3S4SN89_9NEIS</name>
<proteinExistence type="inferred from homology"/>
<dbReference type="PROSITE" id="PS51257">
    <property type="entry name" value="PROKAR_LIPOPROTEIN"/>
    <property type="match status" value="1"/>
</dbReference>
<dbReference type="GO" id="GO:0006457">
    <property type="term" value="P:protein folding"/>
    <property type="evidence" value="ECO:0007669"/>
    <property type="project" value="InterPro"/>
</dbReference>
<keyword evidence="10" id="KW-1185">Reference proteome</keyword>
<keyword evidence="4 5" id="KW-0413">Isomerase</keyword>
<dbReference type="SUPFAM" id="SSF54534">
    <property type="entry name" value="FKBP-like"/>
    <property type="match status" value="1"/>
</dbReference>
<dbReference type="PANTHER" id="PTHR43811:SF57">
    <property type="entry name" value="FKBP-TYPE PEPTIDYL-PROLYL CIS-TRANS ISOMERASE FKPA-RELATED"/>
    <property type="match status" value="1"/>
</dbReference>
<dbReference type="AlphaFoldDB" id="A0A3S4SN89"/>
<dbReference type="STRING" id="493.BWD07_05035"/>
<dbReference type="InterPro" id="IPR046357">
    <property type="entry name" value="PPIase_dom_sf"/>
</dbReference>
<feature type="chain" id="PRO_5018525732" description="Peptidyl-prolyl cis-trans isomerase" evidence="7">
    <location>
        <begin position="20"/>
        <end position="319"/>
    </location>
</feature>
<evidence type="ECO:0000313" key="9">
    <source>
        <dbReference type="EMBL" id="VEF02793.1"/>
    </source>
</evidence>
<dbReference type="EMBL" id="LR134313">
    <property type="protein sequence ID" value="VEF02793.1"/>
    <property type="molecule type" value="Genomic_DNA"/>
</dbReference>
<dbReference type="RefSeq" id="WP_232001284.1">
    <property type="nucleotide sequence ID" value="NZ_CAUJPY010000004.1"/>
</dbReference>
<evidence type="ECO:0000256" key="6">
    <source>
        <dbReference type="RuleBase" id="RU003915"/>
    </source>
</evidence>
<dbReference type="GO" id="GO:0003755">
    <property type="term" value="F:peptidyl-prolyl cis-trans isomerase activity"/>
    <property type="evidence" value="ECO:0007669"/>
    <property type="project" value="UniProtKB-UniRule"/>
</dbReference>
<dbReference type="Pfam" id="PF00254">
    <property type="entry name" value="FKBP_C"/>
    <property type="match status" value="1"/>
</dbReference>
<feature type="signal peptide" evidence="7">
    <location>
        <begin position="1"/>
        <end position="19"/>
    </location>
</feature>
<dbReference type="Proteomes" id="UP000279284">
    <property type="component" value="Chromosome"/>
</dbReference>
<organism evidence="9 10">
    <name type="scientific">Neisseria canis</name>
    <dbReference type="NCBI Taxonomy" id="493"/>
    <lineage>
        <taxon>Bacteria</taxon>
        <taxon>Pseudomonadati</taxon>
        <taxon>Pseudomonadota</taxon>
        <taxon>Betaproteobacteria</taxon>
        <taxon>Neisseriales</taxon>
        <taxon>Neisseriaceae</taxon>
        <taxon>Neisseria</taxon>
    </lineage>
</organism>
<accession>A0A3S4SN89</accession>
<evidence type="ECO:0000256" key="1">
    <source>
        <dbReference type="ARBA" id="ARBA00000971"/>
    </source>
</evidence>
<comment type="catalytic activity">
    <reaction evidence="1 5 6">
        <text>[protein]-peptidylproline (omega=180) = [protein]-peptidylproline (omega=0)</text>
        <dbReference type="Rhea" id="RHEA:16237"/>
        <dbReference type="Rhea" id="RHEA-COMP:10747"/>
        <dbReference type="Rhea" id="RHEA-COMP:10748"/>
        <dbReference type="ChEBI" id="CHEBI:83833"/>
        <dbReference type="ChEBI" id="CHEBI:83834"/>
        <dbReference type="EC" id="5.2.1.8"/>
    </reaction>
</comment>
<evidence type="ECO:0000256" key="5">
    <source>
        <dbReference type="PROSITE-ProRule" id="PRU00277"/>
    </source>
</evidence>
<dbReference type="InterPro" id="IPR036944">
    <property type="entry name" value="PPIase_FKBP_N_sf"/>
</dbReference>
<evidence type="ECO:0000313" key="10">
    <source>
        <dbReference type="Proteomes" id="UP000279284"/>
    </source>
</evidence>
<protein>
    <recommendedName>
        <fullName evidence="6">Peptidyl-prolyl cis-trans isomerase</fullName>
        <ecNumber evidence="6">5.2.1.8</ecNumber>
    </recommendedName>
</protein>
<sequence length="319" mass="33310">MKPTLKFSAIAIAAALSLAACKPGGTAGQTASSPSNQTAASGTSAAGIEPTTVGYALGLQMTDFVTSAYKQRGVAFDNAYLLENMKAVAQGKEPLFSKETFAKLSTEVPAIMQQASSGTAPKFSAEQLKNLSGLLGAQIGSGFLNAKEAGVNVDFDSFAKAVSDTLESKKTQMSLEQAGQTLQAVEDNFSKKELEKGQAFLKENAGKEGVKTTASGLQYKITKQGGGKLPKAGDEVSVVYVGKLIDGTEFDNSQGKAVTFPLSGVIKGWQEGLQLLKEGSEATFYIPAELAYGKNPPPGSNIMPNSVLVFDVKLEKVGK</sequence>
<comment type="similarity">
    <text evidence="2 6">Belongs to the FKBP-type PPIase family.</text>
</comment>
<dbReference type="InterPro" id="IPR000774">
    <property type="entry name" value="PPIase_FKBP_N"/>
</dbReference>
<dbReference type="Gene3D" id="3.10.50.40">
    <property type="match status" value="1"/>
</dbReference>
<dbReference type="KEGG" id="nci:NCTC10296_01981"/>
<evidence type="ECO:0000256" key="3">
    <source>
        <dbReference type="ARBA" id="ARBA00023110"/>
    </source>
</evidence>
<dbReference type="PANTHER" id="PTHR43811">
    <property type="entry name" value="FKBP-TYPE PEPTIDYL-PROLYL CIS-TRANS ISOMERASE FKPA"/>
    <property type="match status" value="1"/>
</dbReference>
<evidence type="ECO:0000259" key="8">
    <source>
        <dbReference type="PROSITE" id="PS50059"/>
    </source>
</evidence>
<dbReference type="Pfam" id="PF01346">
    <property type="entry name" value="FKBP_N"/>
    <property type="match status" value="1"/>
</dbReference>
<evidence type="ECO:0000256" key="7">
    <source>
        <dbReference type="SAM" id="SignalP"/>
    </source>
</evidence>
<reference evidence="9 10" key="1">
    <citation type="submission" date="2018-12" db="EMBL/GenBank/DDBJ databases">
        <authorList>
            <consortium name="Pathogen Informatics"/>
        </authorList>
    </citation>
    <scope>NUCLEOTIDE SEQUENCE [LARGE SCALE GENOMIC DNA]</scope>
    <source>
        <strain evidence="9 10">NCTC10296</strain>
    </source>
</reference>
<evidence type="ECO:0000256" key="4">
    <source>
        <dbReference type="ARBA" id="ARBA00023235"/>
    </source>
</evidence>